<dbReference type="GO" id="GO:0008483">
    <property type="term" value="F:transaminase activity"/>
    <property type="evidence" value="ECO:0007669"/>
    <property type="project" value="UniProtKB-KW"/>
</dbReference>
<gene>
    <name evidence="4" type="ORF">LRS13_00745</name>
</gene>
<organism evidence="4 5">
    <name type="scientific">Svornostia abyssi</name>
    <dbReference type="NCBI Taxonomy" id="2898438"/>
    <lineage>
        <taxon>Bacteria</taxon>
        <taxon>Bacillati</taxon>
        <taxon>Actinomycetota</taxon>
        <taxon>Thermoleophilia</taxon>
        <taxon>Solirubrobacterales</taxon>
        <taxon>Baekduiaceae</taxon>
        <taxon>Svornostia</taxon>
    </lineage>
</organism>
<evidence type="ECO:0000256" key="2">
    <source>
        <dbReference type="ARBA" id="ARBA00037999"/>
    </source>
</evidence>
<reference evidence="5" key="1">
    <citation type="submission" date="2021-11" db="EMBL/GenBank/DDBJ databases">
        <title>Cultivation dependent microbiological survey of springs from the worlds oldest radium mine currently devoted to the extraction of radon-saturated water.</title>
        <authorList>
            <person name="Kapinusova G."/>
            <person name="Smrhova T."/>
            <person name="Strejcek M."/>
            <person name="Suman J."/>
            <person name="Jani K."/>
            <person name="Pajer P."/>
            <person name="Uhlik O."/>
        </authorList>
    </citation>
    <scope>NUCLEOTIDE SEQUENCE [LARGE SCALE GENOMIC DNA]</scope>
    <source>
        <strain evidence="5">J379</strain>
    </source>
</reference>
<dbReference type="PANTHER" id="PTHR30244">
    <property type="entry name" value="TRANSAMINASE"/>
    <property type="match status" value="1"/>
</dbReference>
<evidence type="ECO:0000313" key="4">
    <source>
        <dbReference type="EMBL" id="UUY04089.1"/>
    </source>
</evidence>
<dbReference type="EMBL" id="CP088295">
    <property type="protein sequence ID" value="UUY04089.1"/>
    <property type="molecule type" value="Genomic_DNA"/>
</dbReference>
<dbReference type="InterPro" id="IPR015424">
    <property type="entry name" value="PyrdxlP-dep_Trfase"/>
</dbReference>
<name>A0ABY5PHD5_9ACTN</name>
<dbReference type="PIRSF" id="PIRSF000390">
    <property type="entry name" value="PLP_StrS"/>
    <property type="match status" value="1"/>
</dbReference>
<protein>
    <submittedName>
        <fullName evidence="4">Aminotransferase class I/II-fold pyridoxal phosphate-dependent enzyme</fullName>
    </submittedName>
</protein>
<dbReference type="CDD" id="cd00616">
    <property type="entry name" value="AHBA_syn"/>
    <property type="match status" value="1"/>
</dbReference>
<proteinExistence type="inferred from homology"/>
<comment type="similarity">
    <text evidence="2 3">Belongs to the DegT/DnrJ/EryC1 family.</text>
</comment>
<dbReference type="InterPro" id="IPR015421">
    <property type="entry name" value="PyrdxlP-dep_Trfase_major"/>
</dbReference>
<dbReference type="Pfam" id="PF01041">
    <property type="entry name" value="DegT_DnrJ_EryC1"/>
    <property type="match status" value="1"/>
</dbReference>
<evidence type="ECO:0000313" key="5">
    <source>
        <dbReference type="Proteomes" id="UP001058860"/>
    </source>
</evidence>
<dbReference type="SUPFAM" id="SSF53383">
    <property type="entry name" value="PLP-dependent transferases"/>
    <property type="match status" value="1"/>
</dbReference>
<dbReference type="InterPro" id="IPR015422">
    <property type="entry name" value="PyrdxlP-dep_Trfase_small"/>
</dbReference>
<dbReference type="InterPro" id="IPR000653">
    <property type="entry name" value="DegT/StrS_aminotransferase"/>
</dbReference>
<dbReference type="Gene3D" id="3.90.1150.10">
    <property type="entry name" value="Aspartate Aminotransferase, domain 1"/>
    <property type="match status" value="1"/>
</dbReference>
<keyword evidence="1 3" id="KW-0663">Pyridoxal phosphate</keyword>
<dbReference type="Proteomes" id="UP001058860">
    <property type="component" value="Chromosome"/>
</dbReference>
<keyword evidence="5" id="KW-1185">Reference proteome</keyword>
<dbReference type="PANTHER" id="PTHR30244:SF9">
    <property type="entry name" value="PROTEIN RV3402C"/>
    <property type="match status" value="1"/>
</dbReference>
<evidence type="ECO:0000256" key="1">
    <source>
        <dbReference type="ARBA" id="ARBA00022898"/>
    </source>
</evidence>
<dbReference type="Gene3D" id="3.40.640.10">
    <property type="entry name" value="Type I PLP-dependent aspartate aminotransferase-like (Major domain)"/>
    <property type="match status" value="1"/>
</dbReference>
<sequence length="408" mass="43687">MATAHTGPVVPPSNDRAPRQLEDLAVLGGRPAFVQPRHVGRPNIGDRAQLHARIEGALERGWLANDGPLIAEFEDRVCDLVAAEHCVAVSSATVGLQLVARALDLTGEIVMPSFTFIGTAHAFTWLGLTPVFVDIDPATHNVDPAAVEAAITKSTSAIVGVHVWGRWCDVDALEAIADRHGVPLILDAAHALATTDRGRLVGAGGRAEVFSFHATKVAGAGEGGAITTDDGELAHRLRRMKNFGFAGYDRVVSGGTNAKMPEFSAALGLTSLDALDEFVALNLRNHDRYAHGLAGLPGVRLVEFEPGERHNWQYVVAEIDEPGLRDALVTVLHGERVLARRYFAPGCHLMEPYGREGAVRLPATEAVADRVLVLPTGTSISEDDIDTICAIIRLAVEHHEHLLDRLAP</sequence>
<accession>A0ABY5PHD5</accession>
<evidence type="ECO:0000256" key="3">
    <source>
        <dbReference type="RuleBase" id="RU004508"/>
    </source>
</evidence>
<dbReference type="RefSeq" id="WP_353864582.1">
    <property type="nucleotide sequence ID" value="NZ_CP088295.1"/>
</dbReference>
<keyword evidence="4" id="KW-0808">Transferase</keyword>
<keyword evidence="4" id="KW-0032">Aminotransferase</keyword>